<feature type="compositionally biased region" description="Basic and acidic residues" evidence="1">
    <location>
        <begin position="289"/>
        <end position="306"/>
    </location>
</feature>
<feature type="compositionally biased region" description="Low complexity" evidence="1">
    <location>
        <begin position="527"/>
        <end position="553"/>
    </location>
</feature>
<feature type="compositionally biased region" description="Basic and acidic residues" evidence="1">
    <location>
        <begin position="76"/>
        <end position="91"/>
    </location>
</feature>
<feature type="compositionally biased region" description="Basic and acidic residues" evidence="1">
    <location>
        <begin position="231"/>
        <end position="248"/>
    </location>
</feature>
<feature type="compositionally biased region" description="Basic and acidic residues" evidence="1">
    <location>
        <begin position="113"/>
        <end position="122"/>
    </location>
</feature>
<gene>
    <name evidence="2" type="ORF">KHLLAP_LOCUS14627</name>
</gene>
<evidence type="ECO:0000256" key="1">
    <source>
        <dbReference type="SAM" id="MobiDB-lite"/>
    </source>
</evidence>
<dbReference type="EMBL" id="CAUWAG010000020">
    <property type="protein sequence ID" value="CAJ2514159.1"/>
    <property type="molecule type" value="Genomic_DNA"/>
</dbReference>
<dbReference type="Proteomes" id="UP001295740">
    <property type="component" value="Unassembled WGS sequence"/>
</dbReference>
<feature type="compositionally biased region" description="Low complexity" evidence="1">
    <location>
        <begin position="202"/>
        <end position="211"/>
    </location>
</feature>
<comment type="caution">
    <text evidence="2">The sequence shown here is derived from an EMBL/GenBank/DDBJ whole genome shotgun (WGS) entry which is preliminary data.</text>
</comment>
<feature type="compositionally biased region" description="Pro residues" evidence="1">
    <location>
        <begin position="128"/>
        <end position="140"/>
    </location>
</feature>
<evidence type="ECO:0000313" key="2">
    <source>
        <dbReference type="EMBL" id="CAJ2514159.1"/>
    </source>
</evidence>
<feature type="compositionally biased region" description="Acidic residues" evidence="1">
    <location>
        <begin position="433"/>
        <end position="442"/>
    </location>
</feature>
<feature type="compositionally biased region" description="Basic residues" evidence="1">
    <location>
        <begin position="337"/>
        <end position="350"/>
    </location>
</feature>
<proteinExistence type="predicted"/>
<feature type="region of interest" description="Disordered" evidence="1">
    <location>
        <begin position="419"/>
        <end position="611"/>
    </location>
</feature>
<feature type="compositionally biased region" description="Basic and acidic residues" evidence="1">
    <location>
        <begin position="315"/>
        <end position="336"/>
    </location>
</feature>
<reference evidence="2" key="1">
    <citation type="submission" date="2023-10" db="EMBL/GenBank/DDBJ databases">
        <authorList>
            <person name="Hackl T."/>
        </authorList>
    </citation>
    <scope>NUCLEOTIDE SEQUENCE</scope>
</reference>
<feature type="compositionally biased region" description="Basic and acidic residues" evidence="1">
    <location>
        <begin position="152"/>
        <end position="163"/>
    </location>
</feature>
<feature type="compositionally biased region" description="Low complexity" evidence="1">
    <location>
        <begin position="503"/>
        <end position="512"/>
    </location>
</feature>
<feature type="compositionally biased region" description="Polar residues" evidence="1">
    <location>
        <begin position="212"/>
        <end position="230"/>
    </location>
</feature>
<organism evidence="2 3">
    <name type="scientific">Anthostomella pinea</name>
    <dbReference type="NCBI Taxonomy" id="933095"/>
    <lineage>
        <taxon>Eukaryota</taxon>
        <taxon>Fungi</taxon>
        <taxon>Dikarya</taxon>
        <taxon>Ascomycota</taxon>
        <taxon>Pezizomycotina</taxon>
        <taxon>Sordariomycetes</taxon>
        <taxon>Xylariomycetidae</taxon>
        <taxon>Xylariales</taxon>
        <taxon>Xylariaceae</taxon>
        <taxon>Anthostomella</taxon>
    </lineage>
</organism>
<feature type="compositionally biased region" description="Polar residues" evidence="1">
    <location>
        <begin position="1"/>
        <end position="14"/>
    </location>
</feature>
<name>A0AAI8W0K2_9PEZI</name>
<keyword evidence="3" id="KW-1185">Reference proteome</keyword>
<sequence>MSQRRNSRIPSPSYYTPPRCHRCHSGSTHTPPEEEPVPKQPAVQAIQFLDGNSISKAQREAKAEAQEKCGWPSDDPDPKSDKMVAEHREVQRASTPDDACSWRGDSPEPELDDLAHTHESPRRQKPTVIPPPESPLPASSPVPGYEPGEPPKQPEEPKNDKQADLMGPSYTERISGVMRLMTSRQKLQSTEPATPALDRSESPPIETSSSPQNGEQQISAEQSETEPSQDTVKHTHDDAIGQVHDQRSEQAPPNLLPDDPSQPPTESTPDTATVGESKKDIAKRKRQKERAEKDRKTLEREKEKAEKHRMHKERKANERAEKEKRHAEKKEKEKAKKEKHHKDKLQRKKSKDGYLASLPEELPAGADGSALVEPYPGCPVCEDTSGKRDDWQDLPSLLESRPALQKLIDMAKKILHLKSREAPHGEAAGNDSVGEEPEPDPELVDHVAQHIRQHMQEHRDEGAEIAGGVKAGRGTYGLDGTRDSHTIPDWFRQMLHRSRRDISSPNSSSRSSPTDYGSPTGIGSPMSIGSPTGNGSPGSRSPPGMHSPPGSRSPSRRGSRTLYPMHSPPDSRTPTRIGTPLDRPRRRDDAFSSGGHSRRSWASRQPLPRPR</sequence>
<protein>
    <submittedName>
        <fullName evidence="2">Uu.00g022780.m01.CDS01</fullName>
    </submittedName>
</protein>
<accession>A0AAI8W0K2</accession>
<feature type="compositionally biased region" description="Basic and acidic residues" evidence="1">
    <location>
        <begin position="57"/>
        <end position="67"/>
    </location>
</feature>
<feature type="region of interest" description="Disordered" evidence="1">
    <location>
        <begin position="1"/>
        <end position="370"/>
    </location>
</feature>
<dbReference type="AlphaFoldDB" id="A0AAI8W0K2"/>
<feature type="compositionally biased region" description="Basic and acidic residues" evidence="1">
    <location>
        <begin position="443"/>
        <end position="462"/>
    </location>
</feature>
<evidence type="ECO:0000313" key="3">
    <source>
        <dbReference type="Proteomes" id="UP001295740"/>
    </source>
</evidence>
<feature type="compositionally biased region" description="Polar residues" evidence="1">
    <location>
        <begin position="182"/>
        <end position="192"/>
    </location>
</feature>